<protein>
    <submittedName>
        <fullName evidence="4">Glycosyl hydrolase, family 25</fullName>
    </submittedName>
</protein>
<keyword evidence="2 4" id="KW-0378">Hydrolase</keyword>
<dbReference type="SMART" id="SM00641">
    <property type="entry name" value="Glyco_25"/>
    <property type="match status" value="1"/>
</dbReference>
<evidence type="ECO:0000256" key="2">
    <source>
        <dbReference type="ARBA" id="ARBA00022801"/>
    </source>
</evidence>
<organism evidence="4">
    <name type="scientific">gut metagenome</name>
    <dbReference type="NCBI Taxonomy" id="749906"/>
    <lineage>
        <taxon>unclassified sequences</taxon>
        <taxon>metagenomes</taxon>
        <taxon>organismal metagenomes</taxon>
    </lineage>
</organism>
<comment type="similarity">
    <text evidence="1">Belongs to the glycosyl hydrolase 25 family.</text>
</comment>
<evidence type="ECO:0000256" key="3">
    <source>
        <dbReference type="ARBA" id="ARBA00023295"/>
    </source>
</evidence>
<dbReference type="GO" id="GO:0016052">
    <property type="term" value="P:carbohydrate catabolic process"/>
    <property type="evidence" value="ECO:0007669"/>
    <property type="project" value="TreeGrafter"/>
</dbReference>
<keyword evidence="3" id="KW-0326">Glycosidase</keyword>
<dbReference type="InterPro" id="IPR002053">
    <property type="entry name" value="Glyco_hydro_25"/>
</dbReference>
<dbReference type="InterPro" id="IPR018077">
    <property type="entry name" value="Glyco_hydro_fam25_subgr"/>
</dbReference>
<name>J9GZF0_9ZZZZ</name>
<sequence>MKFSFFPLLAVLLTLFFWVPDNTYARKKNKYGIGMIETNVIEPDMMAYKAKQEGVVKKEAVLNLNSAANIDSRFREGIDVSHYQGSIDWDQVAGAEKISYVYIKATEGATYVDDTYERNLREVRRVGLSVGSYHFYRPNTNWREQLDNLTNNVKAHEQDLVPIIDIEHRGHVSEAKFLRDLKDFVKHVERHYGKKPLLYSYQNFYNKHLKGHFKDYHWMIAKYQAEEPVLEDGKDYIMWQYTQSGKMPGVKGNVDRSCIMNGFELYLLQM</sequence>
<proteinExistence type="inferred from homology"/>
<comment type="caution">
    <text evidence="4">The sequence shown here is derived from an EMBL/GenBank/DDBJ whole genome shotgun (WGS) entry which is preliminary data.</text>
</comment>
<evidence type="ECO:0000313" key="4">
    <source>
        <dbReference type="EMBL" id="EJX08638.1"/>
    </source>
</evidence>
<dbReference type="InterPro" id="IPR017853">
    <property type="entry name" value="GH"/>
</dbReference>
<gene>
    <name evidence="4" type="ORF">EVA_03261</name>
</gene>
<dbReference type="EMBL" id="AMCI01000574">
    <property type="protein sequence ID" value="EJX08638.1"/>
    <property type="molecule type" value="Genomic_DNA"/>
</dbReference>
<dbReference type="SUPFAM" id="SSF51445">
    <property type="entry name" value="(Trans)glycosidases"/>
    <property type="match status" value="1"/>
</dbReference>
<dbReference type="GO" id="GO:0009253">
    <property type="term" value="P:peptidoglycan catabolic process"/>
    <property type="evidence" value="ECO:0007669"/>
    <property type="project" value="InterPro"/>
</dbReference>
<dbReference type="PROSITE" id="PS51904">
    <property type="entry name" value="GLYCOSYL_HYDROL_F25_2"/>
    <property type="match status" value="1"/>
</dbReference>
<dbReference type="PANTHER" id="PTHR34135">
    <property type="entry name" value="LYSOZYME"/>
    <property type="match status" value="1"/>
</dbReference>
<dbReference type="Gene3D" id="3.20.20.80">
    <property type="entry name" value="Glycosidases"/>
    <property type="match status" value="1"/>
</dbReference>
<accession>J9GZF0</accession>
<evidence type="ECO:0000256" key="1">
    <source>
        <dbReference type="ARBA" id="ARBA00010646"/>
    </source>
</evidence>
<dbReference type="GO" id="GO:0016998">
    <property type="term" value="P:cell wall macromolecule catabolic process"/>
    <property type="evidence" value="ECO:0007669"/>
    <property type="project" value="InterPro"/>
</dbReference>
<dbReference type="GO" id="GO:0003796">
    <property type="term" value="F:lysozyme activity"/>
    <property type="evidence" value="ECO:0007669"/>
    <property type="project" value="InterPro"/>
</dbReference>
<dbReference type="AlphaFoldDB" id="J9GZF0"/>
<dbReference type="PANTHER" id="PTHR34135:SF2">
    <property type="entry name" value="LYSOZYME"/>
    <property type="match status" value="1"/>
</dbReference>
<reference evidence="4" key="1">
    <citation type="journal article" date="2012" name="PLoS ONE">
        <title>Gene sets for utilization of primary and secondary nutrition supplies in the distal gut of endangered iberian lynx.</title>
        <authorList>
            <person name="Alcaide M."/>
            <person name="Messina E."/>
            <person name="Richter M."/>
            <person name="Bargiela R."/>
            <person name="Peplies J."/>
            <person name="Huws S.A."/>
            <person name="Newbold C.J."/>
            <person name="Golyshin P.N."/>
            <person name="Simon M.A."/>
            <person name="Lopez G."/>
            <person name="Yakimov M.M."/>
            <person name="Ferrer M."/>
        </authorList>
    </citation>
    <scope>NUCLEOTIDE SEQUENCE</scope>
</reference>
<dbReference type="Pfam" id="PF01183">
    <property type="entry name" value="Glyco_hydro_25"/>
    <property type="match status" value="1"/>
</dbReference>